<evidence type="ECO:0000313" key="2">
    <source>
        <dbReference type="EMBL" id="MDY5168760.1"/>
    </source>
</evidence>
<dbReference type="Proteomes" id="UP000247612">
    <property type="component" value="Unassembled WGS sequence"/>
</dbReference>
<name>A0A318KHY7_9FIRM</name>
<evidence type="ECO:0000313" key="3">
    <source>
        <dbReference type="EMBL" id="PXX77349.1"/>
    </source>
</evidence>
<keyword evidence="4" id="KW-1185">Reference proteome</keyword>
<protein>
    <recommendedName>
        <fullName evidence="5">Lipoprotein</fullName>
    </recommendedName>
</protein>
<evidence type="ECO:0008006" key="5">
    <source>
        <dbReference type="Google" id="ProtNLM"/>
    </source>
</evidence>
<dbReference type="EMBL" id="JALDAW010000016">
    <property type="protein sequence ID" value="MDY5168760.1"/>
    <property type="molecule type" value="Genomic_DNA"/>
</dbReference>
<evidence type="ECO:0000256" key="1">
    <source>
        <dbReference type="SAM" id="SignalP"/>
    </source>
</evidence>
<reference evidence="3 4" key="1">
    <citation type="submission" date="2018-05" db="EMBL/GenBank/DDBJ databases">
        <title>Genomic Encyclopedia of Type Strains, Phase IV (KMG-IV): sequencing the most valuable type-strain genomes for metagenomic binning, comparative biology and taxonomic classification.</title>
        <authorList>
            <person name="Goeker M."/>
        </authorList>
    </citation>
    <scope>NUCLEOTIDE SEQUENCE [LARGE SCALE GENOMIC DNA]</scope>
    <source>
        <strain evidence="3 4">JC118</strain>
    </source>
</reference>
<comment type="caution">
    <text evidence="3">The sequence shown here is derived from an EMBL/GenBank/DDBJ whole genome shotgun (WGS) entry which is preliminary data.</text>
</comment>
<sequence>MKFKALGVLSMAALLCACSSGSKFESVDIVYLNPNHDKVMSEVLQSKPIAKTEAQKVFSDPNTTIEVYYDDPVNDEYRIQVVNLSDYYFTGHVDFPECEKSINVKALPPMSGDFATIVCPAFDADADFEYDGDLYERTEEAAFNVPMEIYYFEEDDTVYDYVLDSDSIDAEMIRSLADYLYTESVLANLEGTYNMYVFAKSDYDANNFGDDAIKAVIWLDQVNDMAEIYANDGSLVERINYRG</sequence>
<dbReference type="OrthoDB" id="9863788at2"/>
<keyword evidence="1" id="KW-0732">Signal</keyword>
<accession>A0A318KHY7</accession>
<evidence type="ECO:0000313" key="4">
    <source>
        <dbReference type="Proteomes" id="UP000247612"/>
    </source>
</evidence>
<dbReference type="Proteomes" id="UP001276902">
    <property type="component" value="Unassembled WGS sequence"/>
</dbReference>
<feature type="signal peptide" evidence="1">
    <location>
        <begin position="1"/>
        <end position="24"/>
    </location>
</feature>
<gene>
    <name evidence="3" type="ORF">DES51_111101</name>
    <name evidence="2" type="ORF">MQE39_11610</name>
</gene>
<dbReference type="STRING" id="1034346.GCA_000313565_03265"/>
<organism evidence="3 4">
    <name type="scientific">Dielma fastidiosa</name>
    <dbReference type="NCBI Taxonomy" id="1034346"/>
    <lineage>
        <taxon>Bacteria</taxon>
        <taxon>Bacillati</taxon>
        <taxon>Bacillota</taxon>
        <taxon>Erysipelotrichia</taxon>
        <taxon>Erysipelotrichales</taxon>
        <taxon>Erysipelotrichaceae</taxon>
        <taxon>Dielma</taxon>
    </lineage>
</organism>
<dbReference type="AlphaFoldDB" id="A0A318KHY7"/>
<reference evidence="2" key="2">
    <citation type="submission" date="2022-03" db="EMBL/GenBank/DDBJ databases">
        <title>First case of bacteraemia caused by Dielma fastidiosa in a patient hospitalised with diverticulitis.</title>
        <authorList>
            <person name="Forman-Ankjaer B."/>
            <person name="Hvid-Jensen F."/>
            <person name="Kobel C.M."/>
            <person name="Greve T."/>
        </authorList>
    </citation>
    <scope>NUCLEOTIDE SEQUENCE</scope>
    <source>
        <strain evidence="2">AUH_DF_2021</strain>
    </source>
</reference>
<dbReference type="PROSITE" id="PS51257">
    <property type="entry name" value="PROKAR_LIPOPROTEIN"/>
    <property type="match status" value="1"/>
</dbReference>
<feature type="chain" id="PRO_5030062817" description="Lipoprotein" evidence="1">
    <location>
        <begin position="25"/>
        <end position="243"/>
    </location>
</feature>
<dbReference type="RefSeq" id="WP_022939543.1">
    <property type="nucleotide sequence ID" value="NZ_BAABZA010000003.1"/>
</dbReference>
<dbReference type="EMBL" id="QJKH01000011">
    <property type="protein sequence ID" value="PXX77349.1"/>
    <property type="molecule type" value="Genomic_DNA"/>
</dbReference>
<proteinExistence type="predicted"/>